<protein>
    <submittedName>
        <fullName evidence="1">Uncharacterized protein</fullName>
    </submittedName>
</protein>
<name>A0A0H3ZQZ5_9VIBR</name>
<dbReference type="EMBL" id="KP795605">
    <property type="protein sequence ID" value="AKN38645.1"/>
    <property type="molecule type" value="Genomic_DNA"/>
</dbReference>
<evidence type="ECO:0000313" key="1">
    <source>
        <dbReference type="EMBL" id="AKN38645.1"/>
    </source>
</evidence>
<dbReference type="AlphaFoldDB" id="A0A0H3ZQZ5"/>
<accession>A0A0H3ZQZ5</accession>
<sequence>MNYINNLGDYVELLHSLLTKAVGANATVQYDDEPEKQDKPKPFIKLPIPEIEEFSYSDDGRHQNTLKVTVLIKVPKNVAHPTIEAANIGGFVSAQLSGQYFVDPEKMGEDDNGNSKALDPEFYSVDDPEEIQGYPLKWHTNEQGYAITFEQTIRYGNLEAETFLLKAITPQEGDSEVKTIYESDASDP</sequence>
<proteinExistence type="predicted"/>
<organism evidence="1">
    <name type="scientific">Vibrio tasmaniensis</name>
    <dbReference type="NCBI Taxonomy" id="212663"/>
    <lineage>
        <taxon>Bacteria</taxon>
        <taxon>Pseudomonadati</taxon>
        <taxon>Pseudomonadota</taxon>
        <taxon>Gammaproteobacteria</taxon>
        <taxon>Vibrionales</taxon>
        <taxon>Vibrionaceae</taxon>
        <taxon>Vibrio</taxon>
    </lineage>
</organism>
<reference evidence="1" key="1">
    <citation type="journal article" date="2015" name="MBio">
        <title>Eco-Evolutionary Dynamics of Episomes among Ecologically Cohesive Bacterial Populations.</title>
        <authorList>
            <person name="Xue H."/>
            <person name="Cordero O.X."/>
            <person name="Camas F.M."/>
            <person name="Trimble W."/>
            <person name="Meyer F."/>
            <person name="Guglielmini J."/>
            <person name="Rocha E.P."/>
            <person name="Polz M.F."/>
        </authorList>
    </citation>
    <scope>NUCLEOTIDE SEQUENCE</scope>
    <source>
        <strain evidence="1">FF_375</strain>
    </source>
</reference>